<feature type="signal peptide" evidence="1">
    <location>
        <begin position="1"/>
        <end position="25"/>
    </location>
</feature>
<organism evidence="2 3">
    <name type="scientific">Paracoccus marinaquae</name>
    <dbReference type="NCBI Taxonomy" id="2841926"/>
    <lineage>
        <taxon>Bacteria</taxon>
        <taxon>Pseudomonadati</taxon>
        <taxon>Pseudomonadota</taxon>
        <taxon>Alphaproteobacteria</taxon>
        <taxon>Rhodobacterales</taxon>
        <taxon>Paracoccaceae</taxon>
        <taxon>Paracoccus</taxon>
    </lineage>
</organism>
<reference evidence="2" key="1">
    <citation type="submission" date="2021-06" db="EMBL/GenBank/DDBJ databases">
        <title>Paracoccus bacterium XHP0099 sp. nov., isolated from the surface waters of the Yellow Sea.</title>
        <authorList>
            <person name="Xue H."/>
            <person name="Zhang D."/>
        </authorList>
    </citation>
    <scope>NUCLEOTIDE SEQUENCE</scope>
    <source>
        <strain evidence="2">XHP0099</strain>
    </source>
</reference>
<keyword evidence="1" id="KW-0732">Signal</keyword>
<evidence type="ECO:0000313" key="2">
    <source>
        <dbReference type="EMBL" id="MBU3028734.1"/>
    </source>
</evidence>
<dbReference type="Proteomes" id="UP001166191">
    <property type="component" value="Unassembled WGS sequence"/>
</dbReference>
<dbReference type="RefSeq" id="WP_216031418.1">
    <property type="nucleotide sequence ID" value="NZ_JAHKNG010000001.1"/>
</dbReference>
<protein>
    <recommendedName>
        <fullName evidence="4">Cytochrome c domain-containing protein</fullName>
    </recommendedName>
</protein>
<sequence>MKRRQLSLFWLVAALSALAVTPAAAGSARADYILHCSGCHGMAGLGTIEGGIPPFPDSVGHIATTETGRTYLLHVPGVISTDMSDADLAEVLNFILDAWGGGEGAPFTADEVTRRRAMPIGDVVIYRRQVVDELRAAGTEIAEYPWP</sequence>
<name>A0ABS6AGH0_9RHOB</name>
<evidence type="ECO:0008006" key="4">
    <source>
        <dbReference type="Google" id="ProtNLM"/>
    </source>
</evidence>
<accession>A0ABS6AGH0</accession>
<gene>
    <name evidence="2" type="ORF">KNW02_01210</name>
</gene>
<proteinExistence type="predicted"/>
<evidence type="ECO:0000256" key="1">
    <source>
        <dbReference type="SAM" id="SignalP"/>
    </source>
</evidence>
<keyword evidence="3" id="KW-1185">Reference proteome</keyword>
<comment type="caution">
    <text evidence="2">The sequence shown here is derived from an EMBL/GenBank/DDBJ whole genome shotgun (WGS) entry which is preliminary data.</text>
</comment>
<dbReference type="EMBL" id="JAHKNG010000001">
    <property type="protein sequence ID" value="MBU3028734.1"/>
    <property type="molecule type" value="Genomic_DNA"/>
</dbReference>
<feature type="chain" id="PRO_5046111334" description="Cytochrome c domain-containing protein" evidence="1">
    <location>
        <begin position="26"/>
        <end position="147"/>
    </location>
</feature>
<evidence type="ECO:0000313" key="3">
    <source>
        <dbReference type="Proteomes" id="UP001166191"/>
    </source>
</evidence>